<protein>
    <submittedName>
        <fullName evidence="1">SecA translation cis-regulator SecM</fullName>
    </submittedName>
</protein>
<dbReference type="NCBIfam" id="NF038363">
    <property type="entry name" value="SecM_small"/>
    <property type="match status" value="1"/>
</dbReference>
<reference evidence="1 2" key="1">
    <citation type="submission" date="2024-09" db="EMBL/GenBank/DDBJ databases">
        <authorList>
            <person name="Sun Q."/>
            <person name="Mori K."/>
        </authorList>
    </citation>
    <scope>NUCLEOTIDE SEQUENCE [LARGE SCALE GENOMIC DNA]</scope>
    <source>
        <strain evidence="1 2">CCM 7539</strain>
    </source>
</reference>
<proteinExistence type="predicted"/>
<sequence>MDYQLTKVGKKALWHRLLLGILTLFFLPLHAEQPNQTILTQLETRQTVSTVESQLINSPFLLLRKVQQQFELSHHQVKIQPQFYLEQQALLFQAHHYSIQIRAGPQSTFI</sequence>
<comment type="caution">
    <text evidence="1">The sequence shown here is derived from an EMBL/GenBank/DDBJ whole genome shotgun (WGS) entry which is preliminary data.</text>
</comment>
<dbReference type="Pfam" id="PF10818">
    <property type="entry name" value="SecM_small"/>
    <property type="match status" value="1"/>
</dbReference>
<evidence type="ECO:0000313" key="2">
    <source>
        <dbReference type="Proteomes" id="UP001589767"/>
    </source>
</evidence>
<gene>
    <name evidence="1" type="primary">secM</name>
    <name evidence="1" type="ORF">ACFFHK_04605</name>
</gene>
<dbReference type="Proteomes" id="UP001589767">
    <property type="component" value="Unassembled WGS sequence"/>
</dbReference>
<evidence type="ECO:0000313" key="1">
    <source>
        <dbReference type="EMBL" id="MFC0308986.1"/>
    </source>
</evidence>
<name>A0ABV6H110_9PAST</name>
<keyword evidence="2" id="KW-1185">Reference proteome</keyword>
<dbReference type="EMBL" id="JBHLWB010000004">
    <property type="protein sequence ID" value="MFC0308986.1"/>
    <property type="molecule type" value="Genomic_DNA"/>
</dbReference>
<accession>A0ABV6H110</accession>
<dbReference type="InterPro" id="IPR020508">
    <property type="entry name" value="SecM_small"/>
</dbReference>
<organism evidence="1 2">
    <name type="scientific">Gallibacterium trehalosifermentans</name>
    <dbReference type="NCBI Taxonomy" id="516935"/>
    <lineage>
        <taxon>Bacteria</taxon>
        <taxon>Pseudomonadati</taxon>
        <taxon>Pseudomonadota</taxon>
        <taxon>Gammaproteobacteria</taxon>
        <taxon>Pasteurellales</taxon>
        <taxon>Pasteurellaceae</taxon>
        <taxon>Gallibacterium</taxon>
    </lineage>
</organism>
<dbReference type="RefSeq" id="WP_382370016.1">
    <property type="nucleotide sequence ID" value="NZ_JBHLWB010000004.1"/>
</dbReference>